<feature type="transmembrane region" description="Helical" evidence="6">
    <location>
        <begin position="135"/>
        <end position="158"/>
    </location>
</feature>
<protein>
    <submittedName>
        <fullName evidence="7">Choline transport</fullName>
    </submittedName>
</protein>
<dbReference type="GO" id="GO:0016020">
    <property type="term" value="C:membrane"/>
    <property type="evidence" value="ECO:0007669"/>
    <property type="project" value="UniProtKB-SubCell"/>
</dbReference>
<feature type="transmembrane region" description="Helical" evidence="6">
    <location>
        <begin position="341"/>
        <end position="367"/>
    </location>
</feature>
<feature type="transmembrane region" description="Helical" evidence="6">
    <location>
        <begin position="54"/>
        <end position="73"/>
    </location>
</feature>
<dbReference type="PANTHER" id="PTHR45649:SF27">
    <property type="entry name" value="CHOLINE TRANSPORTER (EUROFUNG)"/>
    <property type="match status" value="1"/>
</dbReference>
<feature type="transmembrane region" description="Helical" evidence="6">
    <location>
        <begin position="210"/>
        <end position="228"/>
    </location>
</feature>
<evidence type="ECO:0000256" key="5">
    <source>
        <dbReference type="ARBA" id="ARBA00023136"/>
    </source>
</evidence>
<dbReference type="PANTHER" id="PTHR45649">
    <property type="entry name" value="AMINO-ACID PERMEASE BAT1"/>
    <property type="match status" value="1"/>
</dbReference>
<feature type="transmembrane region" description="Helical" evidence="6">
    <location>
        <begin position="288"/>
        <end position="311"/>
    </location>
</feature>
<evidence type="ECO:0000313" key="7">
    <source>
        <dbReference type="EMBL" id="KAA6409293.1"/>
    </source>
</evidence>
<keyword evidence="4 6" id="KW-1133">Transmembrane helix</keyword>
<proteinExistence type="predicted"/>
<dbReference type="OrthoDB" id="3900342at2759"/>
<feature type="transmembrane region" description="Helical" evidence="6">
    <location>
        <begin position="420"/>
        <end position="440"/>
    </location>
</feature>
<sequence length="536" mass="57857">MTALNHSGRNVTLSEEKILPRKSKDLVEAGILVENEPGEVVNASGHRDQLQRQYGLLSICGLALTIDNAWVALGGSITVSIYNGGPPGILYELLVACFYYGFIAASIAELASAIPSAGGVYHWASMTPGPRYGRMVGFFTGFLNFFGWIFDLASIVSIPANVVVQMYAIFHPDLAIEAWHVFVAFVIITWSCCAFIIFGNRFLPFLNQCGLLLIIVGGLVTIIVVAAMPKTHATSSFVWREWNNQAGWPNGVTFLTGVLNGAFTIGTPDAVTHMSEELPNPQRDMPRAIAAQVGLGTITSFLYAIAILYAITDLDAVLGSNGSFPLAAVYAQATGNKGGTFGLLLIVFLSVMICVLGTFLTLGRIWWALARDNATPFASLFSRVDERLSCPIPATILCAVLCTALGAIQLGSKTAFTDLVGSFIILSTVSYALAILPHLLTGRRNVPKGPFWMGSAGYFVNGVAVVLIIFFNVMFCFPYVYPTTVSSMNYNSVILVGVLFLTTAWWFIHGVREYPGPKLTRLYDGGRVVDAIEHGG</sequence>
<dbReference type="GO" id="GO:0022857">
    <property type="term" value="F:transmembrane transporter activity"/>
    <property type="evidence" value="ECO:0007669"/>
    <property type="project" value="InterPro"/>
</dbReference>
<feature type="transmembrane region" description="Helical" evidence="6">
    <location>
        <begin position="93"/>
        <end position="114"/>
    </location>
</feature>
<evidence type="ECO:0000256" key="6">
    <source>
        <dbReference type="SAM" id="Phobius"/>
    </source>
</evidence>
<evidence type="ECO:0000256" key="3">
    <source>
        <dbReference type="ARBA" id="ARBA00022692"/>
    </source>
</evidence>
<feature type="transmembrane region" description="Helical" evidence="6">
    <location>
        <begin position="178"/>
        <end position="198"/>
    </location>
</feature>
<dbReference type="Proteomes" id="UP000324767">
    <property type="component" value="Unassembled WGS sequence"/>
</dbReference>
<accession>A0A5M8PIQ6</accession>
<keyword evidence="2" id="KW-0813">Transport</keyword>
<organism evidence="7 8">
    <name type="scientific">Lasallia pustulata</name>
    <dbReference type="NCBI Taxonomy" id="136370"/>
    <lineage>
        <taxon>Eukaryota</taxon>
        <taxon>Fungi</taxon>
        <taxon>Dikarya</taxon>
        <taxon>Ascomycota</taxon>
        <taxon>Pezizomycotina</taxon>
        <taxon>Lecanoromycetes</taxon>
        <taxon>OSLEUM clade</taxon>
        <taxon>Umbilicariomycetidae</taxon>
        <taxon>Umbilicariales</taxon>
        <taxon>Umbilicariaceae</taxon>
        <taxon>Lasallia</taxon>
    </lineage>
</organism>
<dbReference type="PIRSF" id="PIRSF006060">
    <property type="entry name" value="AA_transporter"/>
    <property type="match status" value="1"/>
</dbReference>
<keyword evidence="5 6" id="KW-0472">Membrane</keyword>
<dbReference type="InterPro" id="IPR002293">
    <property type="entry name" value="AA/rel_permease1"/>
</dbReference>
<name>A0A5M8PIQ6_9LECA</name>
<feature type="transmembrane region" description="Helical" evidence="6">
    <location>
        <begin position="493"/>
        <end position="511"/>
    </location>
</feature>
<gene>
    <name evidence="7" type="ORF">FRX48_06846</name>
</gene>
<dbReference type="AlphaFoldDB" id="A0A5M8PIQ6"/>
<dbReference type="Gene3D" id="1.20.1740.10">
    <property type="entry name" value="Amino acid/polyamine transporter I"/>
    <property type="match status" value="1"/>
</dbReference>
<reference evidence="7 8" key="1">
    <citation type="submission" date="2019-09" db="EMBL/GenBank/DDBJ databases">
        <title>The hologenome of the rock-dwelling lichen Lasallia pustulata.</title>
        <authorList>
            <person name="Greshake Tzovaras B."/>
            <person name="Segers F."/>
            <person name="Bicker A."/>
            <person name="Dal Grande F."/>
            <person name="Otte J."/>
            <person name="Hankeln T."/>
            <person name="Schmitt I."/>
            <person name="Ebersberger I."/>
        </authorList>
    </citation>
    <scope>NUCLEOTIDE SEQUENCE [LARGE SCALE GENOMIC DNA]</scope>
    <source>
        <strain evidence="7">A1-1</strain>
    </source>
</reference>
<evidence type="ECO:0000256" key="2">
    <source>
        <dbReference type="ARBA" id="ARBA00022448"/>
    </source>
</evidence>
<feature type="transmembrane region" description="Helical" evidence="6">
    <location>
        <begin position="388"/>
        <end position="408"/>
    </location>
</feature>
<evidence type="ECO:0000256" key="1">
    <source>
        <dbReference type="ARBA" id="ARBA00004141"/>
    </source>
</evidence>
<evidence type="ECO:0000313" key="8">
    <source>
        <dbReference type="Proteomes" id="UP000324767"/>
    </source>
</evidence>
<evidence type="ECO:0000256" key="4">
    <source>
        <dbReference type="ARBA" id="ARBA00022989"/>
    </source>
</evidence>
<comment type="caution">
    <text evidence="7">The sequence shown here is derived from an EMBL/GenBank/DDBJ whole genome shotgun (WGS) entry which is preliminary data.</text>
</comment>
<comment type="subcellular location">
    <subcellularLocation>
        <location evidence="1">Membrane</location>
        <topology evidence="1">Multi-pass membrane protein</topology>
    </subcellularLocation>
</comment>
<keyword evidence="3 6" id="KW-0812">Transmembrane</keyword>
<dbReference type="EMBL" id="VXIT01000011">
    <property type="protein sequence ID" value="KAA6409293.1"/>
    <property type="molecule type" value="Genomic_DNA"/>
</dbReference>
<dbReference type="Pfam" id="PF13520">
    <property type="entry name" value="AA_permease_2"/>
    <property type="match status" value="1"/>
</dbReference>
<feature type="transmembrane region" description="Helical" evidence="6">
    <location>
        <begin position="452"/>
        <end position="481"/>
    </location>
</feature>